<evidence type="ECO:0000256" key="11">
    <source>
        <dbReference type="SAM" id="SignalP"/>
    </source>
</evidence>
<proteinExistence type="inferred from homology"/>
<comment type="subcellular location">
    <subcellularLocation>
        <location evidence="1">Secreted</location>
    </subcellularLocation>
</comment>
<dbReference type="GO" id="GO:0016985">
    <property type="term" value="F:mannan endo-1,4-beta-mannosidase activity"/>
    <property type="evidence" value="ECO:0007669"/>
    <property type="project" value="InterPro"/>
</dbReference>
<keyword evidence="9" id="KW-0624">Polysaccharide degradation</keyword>
<dbReference type="SUPFAM" id="SSF50370">
    <property type="entry name" value="Ricin B-like lectins"/>
    <property type="match status" value="1"/>
</dbReference>
<dbReference type="CDD" id="cd23451">
    <property type="entry name" value="beta-trefoil_Ricin_laminarinase"/>
    <property type="match status" value="1"/>
</dbReference>
<reference evidence="13 14" key="1">
    <citation type="submission" date="2018-03" db="EMBL/GenBank/DDBJ databases">
        <title>Genomic Encyclopedia of Archaeal and Bacterial Type Strains, Phase II (KMG-II): from individual species to whole genera.</title>
        <authorList>
            <person name="Goeker M."/>
        </authorList>
    </citation>
    <scope>NUCLEOTIDE SEQUENCE [LARGE SCALE GENOMIC DNA]</scope>
    <source>
        <strain evidence="13 14">DSM 44720</strain>
    </source>
</reference>
<evidence type="ECO:0000256" key="3">
    <source>
        <dbReference type="ARBA" id="ARBA00022525"/>
    </source>
</evidence>
<dbReference type="GO" id="GO:0006080">
    <property type="term" value="P:substituted mannan metabolic process"/>
    <property type="evidence" value="ECO:0007669"/>
    <property type="project" value="InterPro"/>
</dbReference>
<keyword evidence="7" id="KW-0119">Carbohydrate metabolism</keyword>
<keyword evidence="14" id="KW-1185">Reference proteome</keyword>
<dbReference type="InterPro" id="IPR043595">
    <property type="entry name" value="FaeB/C/D"/>
</dbReference>
<dbReference type="OrthoDB" id="9767239at2"/>
<dbReference type="Gene3D" id="2.80.10.50">
    <property type="match status" value="1"/>
</dbReference>
<evidence type="ECO:0000256" key="7">
    <source>
        <dbReference type="ARBA" id="ARBA00023277"/>
    </source>
</evidence>
<dbReference type="Pfam" id="PF00652">
    <property type="entry name" value="Ricin_B_lectin"/>
    <property type="match status" value="1"/>
</dbReference>
<dbReference type="Gene3D" id="3.40.50.1820">
    <property type="entry name" value="alpha/beta hydrolase"/>
    <property type="match status" value="1"/>
</dbReference>
<dbReference type="GO" id="GO:0005576">
    <property type="term" value="C:extracellular region"/>
    <property type="evidence" value="ECO:0007669"/>
    <property type="project" value="UniProtKB-SubCell"/>
</dbReference>
<dbReference type="InterPro" id="IPR000805">
    <property type="entry name" value="Glyco_hydro_26"/>
</dbReference>
<comment type="caution">
    <text evidence="13">The sequence shown here is derived from an EMBL/GenBank/DDBJ whole genome shotgun (WGS) entry which is preliminary data.</text>
</comment>
<dbReference type="PROSITE" id="PS50231">
    <property type="entry name" value="RICIN_B_LECTIN"/>
    <property type="match status" value="1"/>
</dbReference>
<dbReference type="InterPro" id="IPR029058">
    <property type="entry name" value="AB_hydrolase_fold"/>
</dbReference>
<dbReference type="AlphaFoldDB" id="A0A2T0SQE6"/>
<keyword evidence="5 11" id="KW-0732">Signal</keyword>
<evidence type="ECO:0000259" key="12">
    <source>
        <dbReference type="PROSITE" id="PS51764"/>
    </source>
</evidence>
<dbReference type="PANTHER" id="PTHR38050">
    <property type="match status" value="1"/>
</dbReference>
<accession>A0A2T0SQE6</accession>
<feature type="domain" description="GH26" evidence="12">
    <location>
        <begin position="33"/>
        <end position="329"/>
    </location>
</feature>
<feature type="signal peptide" evidence="11">
    <location>
        <begin position="1"/>
        <end position="29"/>
    </location>
</feature>
<evidence type="ECO:0000313" key="14">
    <source>
        <dbReference type="Proteomes" id="UP000239494"/>
    </source>
</evidence>
<dbReference type="EMBL" id="PVTF01000013">
    <property type="protein sequence ID" value="PRY35630.1"/>
    <property type="molecule type" value="Genomic_DNA"/>
</dbReference>
<keyword evidence="8 10" id="KW-0326">Glycosidase</keyword>
<evidence type="ECO:0000256" key="5">
    <source>
        <dbReference type="ARBA" id="ARBA00022729"/>
    </source>
</evidence>
<dbReference type="GO" id="GO:0030600">
    <property type="term" value="F:feruloyl esterase activity"/>
    <property type="evidence" value="ECO:0007669"/>
    <property type="project" value="InterPro"/>
</dbReference>
<dbReference type="SUPFAM" id="SSF51445">
    <property type="entry name" value="(Trans)glycosidases"/>
    <property type="match status" value="1"/>
</dbReference>
<dbReference type="PRINTS" id="PR00739">
    <property type="entry name" value="GLHYDRLASE26"/>
</dbReference>
<sequence length="766" mass="80733">MTQPRRRAPAVVGAVLLVVSLLVPTSAQAFPASTRAALIDYLTGISGQYTLSGQHNREPNSDPTKYTRVAQSITGQTPGLWGGDFLFLPDDVGHRQSMVDEAIRQWRAGSVVALTWHFCPPTGGPTCNWDNNIKSHLDNTQWGQLVTDGTALNTAYKNRLNEAVPYLRQLKDAGVPVLFRPVHEMNEGWSWWGGRPGADGSRKLYQITHDHLADAQGLDNLVWVWNVKDVDMGSISQYWPGSSYVDVASLDVWNKLEPSASDYQAMLTVAGGKPIALAEVGKTPTPAVMNAQPRWAWWMVWAEWLTDPAYNTNASVQASYFAPRVLNRGEFTVPAGGGGGGGGGTTGPITGLGGKCVDVAAANTADGTQVQLYTCDGGSAQRWTVGTDGTIRALGKCLDVNGGINANGTKVQLWTCGAGNTHQQWTRNGATLVNPETGRCLDATGQSSADGTKLQLWACNGQTNQNWTLPGASTSCTRAFGAGERTLPVTLAGTTYQVTTYVPAGVAGTTALPVVLNLHGSGSTGPGQLSYSDMKAAADRDKYLVVAPSGALASDSGYVWNVPGVGTPPAGARDDVAFLDQVVSALATPLCADTTRVYGTGYSGGGRMISAYACARPGRIAAIAPVAGLRAGRPDPQDTTRPDAQSCQPGRAVPVVAFHGRQDNTNPYAGGGSDVWRYSVPAAQQRWAAIDGCGTTPTTSQVSAHVTRSVHTGCGTGAEVVLYSVSDGGHTWPGAPTESSGNGTTTREISANTLMWQFFQRFSLPS</sequence>
<name>A0A2T0SQE6_9PSEU</name>
<organism evidence="13 14">
    <name type="scientific">Umezawaea tangerina</name>
    <dbReference type="NCBI Taxonomy" id="84725"/>
    <lineage>
        <taxon>Bacteria</taxon>
        <taxon>Bacillati</taxon>
        <taxon>Actinomycetota</taxon>
        <taxon>Actinomycetes</taxon>
        <taxon>Pseudonocardiales</taxon>
        <taxon>Pseudonocardiaceae</taxon>
        <taxon>Umezawaea</taxon>
    </lineage>
</organism>
<evidence type="ECO:0000256" key="6">
    <source>
        <dbReference type="ARBA" id="ARBA00022801"/>
    </source>
</evidence>
<evidence type="ECO:0000256" key="2">
    <source>
        <dbReference type="ARBA" id="ARBA00007754"/>
    </source>
</evidence>
<feature type="active site" description="Proton donor" evidence="10">
    <location>
        <position position="184"/>
    </location>
</feature>
<evidence type="ECO:0000256" key="8">
    <source>
        <dbReference type="ARBA" id="ARBA00023295"/>
    </source>
</evidence>
<dbReference type="InterPro" id="IPR017853">
    <property type="entry name" value="GH"/>
</dbReference>
<evidence type="ECO:0000256" key="4">
    <source>
        <dbReference type="ARBA" id="ARBA00022651"/>
    </source>
</evidence>
<dbReference type="SMART" id="SM00458">
    <property type="entry name" value="RICIN"/>
    <property type="match status" value="1"/>
</dbReference>
<protein>
    <submittedName>
        <fullName evidence="13">Poly(3-hydroxybutyrate) depolymerase</fullName>
    </submittedName>
</protein>
<dbReference type="Gene3D" id="3.20.20.80">
    <property type="entry name" value="Glycosidases"/>
    <property type="match status" value="1"/>
</dbReference>
<dbReference type="RefSeq" id="WP_106193154.1">
    <property type="nucleotide sequence ID" value="NZ_PVTF01000013.1"/>
</dbReference>
<dbReference type="SUPFAM" id="SSF53474">
    <property type="entry name" value="alpha/beta-Hydrolases"/>
    <property type="match status" value="1"/>
</dbReference>
<evidence type="ECO:0000256" key="10">
    <source>
        <dbReference type="PROSITE-ProRule" id="PRU01100"/>
    </source>
</evidence>
<comment type="similarity">
    <text evidence="2 10">Belongs to the glycosyl hydrolase 26 family.</text>
</comment>
<gene>
    <name evidence="13" type="ORF">CLV43_11357</name>
</gene>
<feature type="chain" id="PRO_5015591388" evidence="11">
    <location>
        <begin position="30"/>
        <end position="766"/>
    </location>
</feature>
<keyword evidence="6 10" id="KW-0378">Hydrolase</keyword>
<evidence type="ECO:0000256" key="1">
    <source>
        <dbReference type="ARBA" id="ARBA00004613"/>
    </source>
</evidence>
<keyword evidence="4" id="KW-0858">Xylan degradation</keyword>
<dbReference type="InterPro" id="IPR000772">
    <property type="entry name" value="Ricin_B_lectin"/>
</dbReference>
<keyword evidence="3" id="KW-0964">Secreted</keyword>
<dbReference type="Pfam" id="PF02156">
    <property type="entry name" value="Glyco_hydro_26"/>
    <property type="match status" value="1"/>
</dbReference>
<evidence type="ECO:0000256" key="9">
    <source>
        <dbReference type="ARBA" id="ARBA00023326"/>
    </source>
</evidence>
<dbReference type="Proteomes" id="UP000239494">
    <property type="component" value="Unassembled WGS sequence"/>
</dbReference>
<dbReference type="GO" id="GO:0045493">
    <property type="term" value="P:xylan catabolic process"/>
    <property type="evidence" value="ECO:0007669"/>
    <property type="project" value="UniProtKB-KW"/>
</dbReference>
<feature type="active site" description="Nucleophile" evidence="10">
    <location>
        <position position="279"/>
    </location>
</feature>
<dbReference type="InterPro" id="IPR022790">
    <property type="entry name" value="GH26_dom"/>
</dbReference>
<dbReference type="InterPro" id="IPR035992">
    <property type="entry name" value="Ricin_B-like_lectins"/>
</dbReference>
<evidence type="ECO:0000313" key="13">
    <source>
        <dbReference type="EMBL" id="PRY35630.1"/>
    </source>
</evidence>
<dbReference type="PROSITE" id="PS51764">
    <property type="entry name" value="GH26"/>
    <property type="match status" value="1"/>
</dbReference>
<dbReference type="PANTHER" id="PTHR38050:SF2">
    <property type="entry name" value="FERULOYL ESTERASE C-RELATED"/>
    <property type="match status" value="1"/>
</dbReference>